<evidence type="ECO:0000313" key="6">
    <source>
        <dbReference type="EMBL" id="JAD91833.1"/>
    </source>
</evidence>
<dbReference type="PANTHER" id="PTHR32227">
    <property type="entry name" value="GLUCAN ENDO-1,3-BETA-GLUCOSIDASE BG1-RELATED-RELATED"/>
    <property type="match status" value="1"/>
</dbReference>
<dbReference type="SUPFAM" id="SSF51445">
    <property type="entry name" value="(Trans)glycosidases"/>
    <property type="match status" value="1"/>
</dbReference>
<dbReference type="GO" id="GO:0004553">
    <property type="term" value="F:hydrolase activity, hydrolyzing O-glycosyl compounds"/>
    <property type="evidence" value="ECO:0007669"/>
    <property type="project" value="InterPro"/>
</dbReference>
<dbReference type="EMBL" id="GBRH01206062">
    <property type="protein sequence ID" value="JAD91833.1"/>
    <property type="molecule type" value="Transcribed_RNA"/>
</dbReference>
<proteinExistence type="inferred from homology"/>
<evidence type="ECO:0000256" key="2">
    <source>
        <dbReference type="ARBA" id="ARBA00022801"/>
    </source>
</evidence>
<keyword evidence="3" id="KW-0326">Glycosidase</keyword>
<comment type="similarity">
    <text evidence="1 4">Belongs to the glycosyl hydrolase 17 family.</text>
</comment>
<dbReference type="Pfam" id="PF00332">
    <property type="entry name" value="Glyco_hydro_17"/>
    <property type="match status" value="1"/>
</dbReference>
<dbReference type="InterPro" id="IPR044965">
    <property type="entry name" value="Glyco_hydro_17_plant"/>
</dbReference>
<accession>A0A0A9DYN9</accession>
<dbReference type="AlphaFoldDB" id="A0A0A9DYN9"/>
<protein>
    <recommendedName>
        <fullName evidence="7">Glucan endo-1,3-beta-D-glucosidase</fullName>
    </recommendedName>
</protein>
<keyword evidence="5" id="KW-1133">Transmembrane helix</keyword>
<keyword evidence="5" id="KW-0472">Membrane</keyword>
<evidence type="ECO:0000256" key="1">
    <source>
        <dbReference type="ARBA" id="ARBA00008773"/>
    </source>
</evidence>
<keyword evidence="5" id="KW-0812">Transmembrane</keyword>
<dbReference type="GO" id="GO:0005975">
    <property type="term" value="P:carbohydrate metabolic process"/>
    <property type="evidence" value="ECO:0007669"/>
    <property type="project" value="InterPro"/>
</dbReference>
<reference evidence="6" key="2">
    <citation type="journal article" date="2015" name="Data Brief">
        <title>Shoot transcriptome of the giant reed, Arundo donax.</title>
        <authorList>
            <person name="Barrero R.A."/>
            <person name="Guerrero F.D."/>
            <person name="Moolhuijzen P."/>
            <person name="Goolsby J.A."/>
            <person name="Tidwell J."/>
            <person name="Bellgard S.E."/>
            <person name="Bellgard M.I."/>
        </authorList>
    </citation>
    <scope>NUCLEOTIDE SEQUENCE</scope>
    <source>
        <tissue evidence="6">Shoot tissue taken approximately 20 cm above the soil surface</tissue>
    </source>
</reference>
<evidence type="ECO:0000256" key="3">
    <source>
        <dbReference type="ARBA" id="ARBA00023295"/>
    </source>
</evidence>
<name>A0A0A9DYN9_ARUDO</name>
<evidence type="ECO:0008006" key="7">
    <source>
        <dbReference type="Google" id="ProtNLM"/>
    </source>
</evidence>
<dbReference type="InterPro" id="IPR000490">
    <property type="entry name" value="Glyco_hydro_17"/>
</dbReference>
<evidence type="ECO:0000256" key="5">
    <source>
        <dbReference type="SAM" id="Phobius"/>
    </source>
</evidence>
<sequence>MQRIAMNQGTPLKPDVPVDVYVFALFNEDMKPGPTSERNYGLFYPNGSPVYAIKTSSGGVSGGPGGSFNDPYYSSMFSSSSKLAVRIACLTERVLLLLLLQVIVLLLQSHC</sequence>
<organism evidence="6">
    <name type="scientific">Arundo donax</name>
    <name type="common">Giant reed</name>
    <name type="synonym">Donax arundinaceus</name>
    <dbReference type="NCBI Taxonomy" id="35708"/>
    <lineage>
        <taxon>Eukaryota</taxon>
        <taxon>Viridiplantae</taxon>
        <taxon>Streptophyta</taxon>
        <taxon>Embryophyta</taxon>
        <taxon>Tracheophyta</taxon>
        <taxon>Spermatophyta</taxon>
        <taxon>Magnoliopsida</taxon>
        <taxon>Liliopsida</taxon>
        <taxon>Poales</taxon>
        <taxon>Poaceae</taxon>
        <taxon>PACMAD clade</taxon>
        <taxon>Arundinoideae</taxon>
        <taxon>Arundineae</taxon>
        <taxon>Arundo</taxon>
    </lineage>
</organism>
<reference evidence="6" key="1">
    <citation type="submission" date="2014-09" db="EMBL/GenBank/DDBJ databases">
        <authorList>
            <person name="Magalhaes I.L.F."/>
            <person name="Oliveira U."/>
            <person name="Santos F.R."/>
            <person name="Vidigal T.H.D.A."/>
            <person name="Brescovit A.D."/>
            <person name="Santos A.J."/>
        </authorList>
    </citation>
    <scope>NUCLEOTIDE SEQUENCE</scope>
    <source>
        <tissue evidence="6">Shoot tissue taken approximately 20 cm above the soil surface</tissue>
    </source>
</reference>
<evidence type="ECO:0000256" key="4">
    <source>
        <dbReference type="RuleBase" id="RU004335"/>
    </source>
</evidence>
<dbReference type="Gene3D" id="3.20.20.80">
    <property type="entry name" value="Glycosidases"/>
    <property type="match status" value="1"/>
</dbReference>
<dbReference type="InterPro" id="IPR017853">
    <property type="entry name" value="GH"/>
</dbReference>
<keyword evidence="2" id="KW-0378">Hydrolase</keyword>
<feature type="transmembrane region" description="Helical" evidence="5">
    <location>
        <begin position="83"/>
        <end position="107"/>
    </location>
</feature>